<dbReference type="InterPro" id="IPR005064">
    <property type="entry name" value="BUG"/>
</dbReference>
<dbReference type="PANTHER" id="PTHR42928">
    <property type="entry name" value="TRICARBOXYLATE-BINDING PROTEIN"/>
    <property type="match status" value="1"/>
</dbReference>
<dbReference type="Gene3D" id="3.40.190.150">
    <property type="entry name" value="Bordetella uptake gene, domain 1"/>
    <property type="match status" value="1"/>
</dbReference>
<evidence type="ECO:0000313" key="2">
    <source>
        <dbReference type="EMBL" id="GAA0523469.1"/>
    </source>
</evidence>
<reference evidence="3" key="1">
    <citation type="journal article" date="2019" name="Int. J. Syst. Evol. Microbiol.">
        <title>The Global Catalogue of Microorganisms (GCM) 10K type strain sequencing project: providing services to taxonomists for standard genome sequencing and annotation.</title>
        <authorList>
            <consortium name="The Broad Institute Genomics Platform"/>
            <consortium name="The Broad Institute Genome Sequencing Center for Infectious Disease"/>
            <person name="Wu L."/>
            <person name="Ma J."/>
        </authorList>
    </citation>
    <scope>NUCLEOTIDE SEQUENCE [LARGE SCALE GENOMIC DNA]</scope>
    <source>
        <strain evidence="3">JCM 14330</strain>
    </source>
</reference>
<evidence type="ECO:0000256" key="1">
    <source>
        <dbReference type="ARBA" id="ARBA00006987"/>
    </source>
</evidence>
<protein>
    <recommendedName>
        <fullName evidence="4">Tripartite tricarboxylate transporter substrate binding protein</fullName>
    </recommendedName>
</protein>
<dbReference type="Proteomes" id="UP001501706">
    <property type="component" value="Unassembled WGS sequence"/>
</dbReference>
<evidence type="ECO:0008006" key="4">
    <source>
        <dbReference type="Google" id="ProtNLM"/>
    </source>
</evidence>
<dbReference type="Pfam" id="PF03401">
    <property type="entry name" value="TctC"/>
    <property type="match status" value="1"/>
</dbReference>
<evidence type="ECO:0000313" key="3">
    <source>
        <dbReference type="Proteomes" id="UP001501706"/>
    </source>
</evidence>
<comment type="similarity">
    <text evidence="1">Belongs to the UPF0065 (bug) family.</text>
</comment>
<name>A0ABP3MMS2_9BURK</name>
<organism evidence="2 3">
    <name type="scientific">Pigmentiphaga daeguensis</name>
    <dbReference type="NCBI Taxonomy" id="414049"/>
    <lineage>
        <taxon>Bacteria</taxon>
        <taxon>Pseudomonadati</taxon>
        <taxon>Pseudomonadota</taxon>
        <taxon>Betaproteobacteria</taxon>
        <taxon>Burkholderiales</taxon>
        <taxon>Alcaligenaceae</taxon>
        <taxon>Pigmentiphaga</taxon>
    </lineage>
</organism>
<proteinExistence type="inferred from homology"/>
<accession>A0ABP3MMS2</accession>
<comment type="caution">
    <text evidence="2">The sequence shown here is derived from an EMBL/GenBank/DDBJ whole genome shotgun (WGS) entry which is preliminary data.</text>
</comment>
<keyword evidence="3" id="KW-1185">Reference proteome</keyword>
<dbReference type="PANTHER" id="PTHR42928:SF5">
    <property type="entry name" value="BLR1237 PROTEIN"/>
    <property type="match status" value="1"/>
</dbReference>
<sequence>MIHTLICSIGGLMIVRDSTPSLYRSLPYDTRRDLVPVSLINLVADVLVVNPEVPATSVRELIDLARRQPRGLIYASAGNGTLNHLAPELLKSMAGVDMVHVPYKGALAALNDVVAGRGQVYIGALASAVPQVKAGKLRALAVTGARRSAVLPDLPTMAEAGVPGYDVNAWYGLLAPGGTPAGVVDRIQRDVARIGREPAFERMLAADGNEPVLGTPAEFATFLDREIGKWRRAVLDAGAVVD</sequence>
<gene>
    <name evidence="2" type="ORF">GCM10009097_46280</name>
</gene>
<dbReference type="Gene3D" id="3.40.190.10">
    <property type="entry name" value="Periplasmic binding protein-like II"/>
    <property type="match status" value="1"/>
</dbReference>
<dbReference type="EMBL" id="BAAAEN010000022">
    <property type="protein sequence ID" value="GAA0523469.1"/>
    <property type="molecule type" value="Genomic_DNA"/>
</dbReference>
<dbReference type="InterPro" id="IPR042100">
    <property type="entry name" value="Bug_dom1"/>
</dbReference>
<dbReference type="SUPFAM" id="SSF53850">
    <property type="entry name" value="Periplasmic binding protein-like II"/>
    <property type="match status" value="1"/>
</dbReference>